<dbReference type="RefSeq" id="WP_188718575.1">
    <property type="nucleotide sequence ID" value="NZ_BAABBD010000003.1"/>
</dbReference>
<dbReference type="Proteomes" id="UP000626982">
    <property type="component" value="Unassembled WGS sequence"/>
</dbReference>
<sequence length="205" mass="22372">MTSTEDRHATDLRERRRSQTRREIADAAIDLFERQGVAATTVEDIAAAAGISPRTFYRVCGTKEQAVLDDSELAGAMAAAAAGIDAAAPLRPQLVAFWREQMAIIEADAEGHRRHLRVRRLIADEPTLLAAALRQEHDRDEAFVQALVEATGRDALQLRALAEWISVLVRLTIEERLCAGEGAGALPLTPIFDRALEALEGVQAL</sequence>
<dbReference type="PROSITE" id="PS50977">
    <property type="entry name" value="HTH_TETR_2"/>
    <property type="match status" value="1"/>
</dbReference>
<dbReference type="Gene3D" id="1.10.357.10">
    <property type="entry name" value="Tetracycline Repressor, domain 2"/>
    <property type="match status" value="1"/>
</dbReference>
<dbReference type="EMBL" id="BMLM01000002">
    <property type="protein sequence ID" value="GGN88614.1"/>
    <property type="molecule type" value="Genomic_DNA"/>
</dbReference>
<evidence type="ECO:0000256" key="2">
    <source>
        <dbReference type="ARBA" id="ARBA00023125"/>
    </source>
</evidence>
<keyword evidence="2 4" id="KW-0238">DNA-binding</keyword>
<comment type="caution">
    <text evidence="6">The sequence shown here is derived from an EMBL/GenBank/DDBJ whole genome shotgun (WGS) entry which is preliminary data.</text>
</comment>
<evidence type="ECO:0000313" key="6">
    <source>
        <dbReference type="EMBL" id="GGN88614.1"/>
    </source>
</evidence>
<dbReference type="SUPFAM" id="SSF46689">
    <property type="entry name" value="Homeodomain-like"/>
    <property type="match status" value="1"/>
</dbReference>
<reference evidence="7" key="1">
    <citation type="journal article" date="2019" name="Int. J. Syst. Evol. Microbiol.">
        <title>The Global Catalogue of Microorganisms (GCM) 10K type strain sequencing project: providing services to taxonomists for standard genome sequencing and annotation.</title>
        <authorList>
            <consortium name="The Broad Institute Genomics Platform"/>
            <consortium name="The Broad Institute Genome Sequencing Center for Infectious Disease"/>
            <person name="Wu L."/>
            <person name="Ma J."/>
        </authorList>
    </citation>
    <scope>NUCLEOTIDE SEQUENCE [LARGE SCALE GENOMIC DNA]</scope>
    <source>
        <strain evidence="7">CGMCC 1.6960</strain>
    </source>
</reference>
<evidence type="ECO:0000256" key="3">
    <source>
        <dbReference type="ARBA" id="ARBA00023163"/>
    </source>
</evidence>
<protein>
    <recommendedName>
        <fullName evidence="5">HTH tetR-type domain-containing protein</fullName>
    </recommendedName>
</protein>
<dbReference type="InterPro" id="IPR001647">
    <property type="entry name" value="HTH_TetR"/>
</dbReference>
<dbReference type="InterPro" id="IPR009057">
    <property type="entry name" value="Homeodomain-like_sf"/>
</dbReference>
<proteinExistence type="predicted"/>
<keyword evidence="3" id="KW-0804">Transcription</keyword>
<name>A0ABQ2KNG5_9MICO</name>
<dbReference type="PANTHER" id="PTHR30055:SF234">
    <property type="entry name" value="HTH-TYPE TRANSCRIPTIONAL REGULATOR BETI"/>
    <property type="match status" value="1"/>
</dbReference>
<evidence type="ECO:0000256" key="4">
    <source>
        <dbReference type="PROSITE-ProRule" id="PRU00335"/>
    </source>
</evidence>
<organism evidence="6 7">
    <name type="scientific">Agrococcus terreus</name>
    <dbReference type="NCBI Taxonomy" id="574649"/>
    <lineage>
        <taxon>Bacteria</taxon>
        <taxon>Bacillati</taxon>
        <taxon>Actinomycetota</taxon>
        <taxon>Actinomycetes</taxon>
        <taxon>Micrococcales</taxon>
        <taxon>Microbacteriaceae</taxon>
        <taxon>Agrococcus</taxon>
    </lineage>
</organism>
<accession>A0ABQ2KNG5</accession>
<dbReference type="PANTHER" id="PTHR30055">
    <property type="entry name" value="HTH-TYPE TRANSCRIPTIONAL REGULATOR RUTR"/>
    <property type="match status" value="1"/>
</dbReference>
<evidence type="ECO:0000256" key="1">
    <source>
        <dbReference type="ARBA" id="ARBA00023015"/>
    </source>
</evidence>
<keyword evidence="1" id="KW-0805">Transcription regulation</keyword>
<dbReference type="InterPro" id="IPR050109">
    <property type="entry name" value="HTH-type_TetR-like_transc_reg"/>
</dbReference>
<evidence type="ECO:0000259" key="5">
    <source>
        <dbReference type="PROSITE" id="PS50977"/>
    </source>
</evidence>
<dbReference type="Pfam" id="PF00440">
    <property type="entry name" value="TetR_N"/>
    <property type="match status" value="1"/>
</dbReference>
<feature type="domain" description="HTH tetR-type" evidence="5">
    <location>
        <begin position="18"/>
        <end position="78"/>
    </location>
</feature>
<keyword evidence="7" id="KW-1185">Reference proteome</keyword>
<gene>
    <name evidence="6" type="ORF">GCM10010968_24400</name>
</gene>
<feature type="DNA-binding region" description="H-T-H motif" evidence="4">
    <location>
        <begin position="41"/>
        <end position="60"/>
    </location>
</feature>
<evidence type="ECO:0000313" key="7">
    <source>
        <dbReference type="Proteomes" id="UP000626982"/>
    </source>
</evidence>